<dbReference type="GO" id="GO:0015679">
    <property type="term" value="P:plasma membrane copper ion transport"/>
    <property type="evidence" value="ECO:0007669"/>
    <property type="project" value="TreeGrafter"/>
</dbReference>
<organism evidence="4 5">
    <name type="scientific">Actinomadura macrotermitis</name>
    <dbReference type="NCBI Taxonomy" id="2585200"/>
    <lineage>
        <taxon>Bacteria</taxon>
        <taxon>Bacillati</taxon>
        <taxon>Actinomycetota</taxon>
        <taxon>Actinomycetes</taxon>
        <taxon>Streptosporangiales</taxon>
        <taxon>Thermomonosporaceae</taxon>
        <taxon>Actinomadura</taxon>
    </lineage>
</organism>
<keyword evidence="2" id="KW-1133">Transmembrane helix</keyword>
<name>A0A7K0BW67_9ACTN</name>
<dbReference type="InterPro" id="IPR002477">
    <property type="entry name" value="Peptidoglycan-bd-like"/>
</dbReference>
<dbReference type="InterPro" id="IPR036365">
    <property type="entry name" value="PGBD-like_sf"/>
</dbReference>
<dbReference type="Proteomes" id="UP000487268">
    <property type="component" value="Unassembled WGS sequence"/>
</dbReference>
<dbReference type="GO" id="GO:0060003">
    <property type="term" value="P:copper ion export"/>
    <property type="evidence" value="ECO:0007669"/>
    <property type="project" value="TreeGrafter"/>
</dbReference>
<dbReference type="InterPro" id="IPR036366">
    <property type="entry name" value="PGBDSf"/>
</dbReference>
<sequence length="423" mass="44550">MLVAADRTSKSSSPLARRQRLLLGIACSTAILSTMGMVASFWVDSPAEVAAQAKPPRASILTAPVEYKILKRTVIFRGSFTSTKSVDFAPASALDPSGGSGSAGGEMVVTKTPRKPGDQVQPGMLLVEISYRPVFALHGKIPAIRDLTQGVSGPDVTQLQRGLDDLGYGRGSDQQGHFGSGTAQAVRRFYTALGYPVPVVAKESPGDAPKPVLSTRSRSTSLRIQARDKAKKLVRVPKSEVMFLPSFPARITALGGAVGARPSSTLLKVTLGGLRLIGHLDPSAEGTVNTNQQVQVLLEDSGKQYPARVTRVGQIVKPKESEKDSNPAYIPVTIVGDRPWSPVLNNQDARITVTAAATESQVLAVPEGAITAPADGQASVTVLTGKGERRRVPVIAGMSADGFVEVRPQGGQLHEGDKVVVGR</sequence>
<dbReference type="Gene3D" id="1.10.101.10">
    <property type="entry name" value="PGBD-like superfamily/PGBD"/>
    <property type="match status" value="1"/>
</dbReference>
<dbReference type="PANTHER" id="PTHR30097:SF4">
    <property type="entry name" value="SLR6042 PROTEIN"/>
    <property type="match status" value="1"/>
</dbReference>
<reference evidence="4 5" key="1">
    <citation type="submission" date="2019-10" db="EMBL/GenBank/DDBJ databases">
        <title>Actinomadura rubteroloni sp. nov. and Actinomadura macrotermitis sp. nov., isolated from the gut of fungus growing-termite Macrotermes natalensis.</title>
        <authorList>
            <person name="Benndorf R."/>
            <person name="Martin K."/>
            <person name="Kuefner M."/>
            <person name="De Beer W."/>
            <person name="Kaster A.-K."/>
            <person name="Vollmers J."/>
            <person name="Poulsen M."/>
            <person name="Beemelmanns C."/>
        </authorList>
    </citation>
    <scope>NUCLEOTIDE SEQUENCE [LARGE SCALE GENOMIC DNA]</scope>
    <source>
        <strain evidence="4 5">RB68</strain>
    </source>
</reference>
<keyword evidence="2" id="KW-0812">Transmembrane</keyword>
<feature type="transmembrane region" description="Helical" evidence="2">
    <location>
        <begin position="21"/>
        <end position="43"/>
    </location>
</feature>
<comment type="caution">
    <text evidence="4">The sequence shown here is derived from an EMBL/GenBank/DDBJ whole genome shotgun (WGS) entry which is preliminary data.</text>
</comment>
<dbReference type="AlphaFoldDB" id="A0A7K0BW67"/>
<dbReference type="GO" id="GO:0030313">
    <property type="term" value="C:cell envelope"/>
    <property type="evidence" value="ECO:0007669"/>
    <property type="project" value="TreeGrafter"/>
</dbReference>
<keyword evidence="5" id="KW-1185">Reference proteome</keyword>
<dbReference type="Gene3D" id="2.40.420.20">
    <property type="match status" value="1"/>
</dbReference>
<gene>
    <name evidence="4" type="ORF">ACRB68_33890</name>
</gene>
<dbReference type="Pfam" id="PF01471">
    <property type="entry name" value="PG_binding_1"/>
    <property type="match status" value="1"/>
</dbReference>
<protein>
    <recommendedName>
        <fullName evidence="3">Peptidoglycan binding-like domain-containing protein</fullName>
    </recommendedName>
</protein>
<evidence type="ECO:0000256" key="2">
    <source>
        <dbReference type="SAM" id="Phobius"/>
    </source>
</evidence>
<dbReference type="InterPro" id="IPR051909">
    <property type="entry name" value="MFP_Cation_Efflux"/>
</dbReference>
<dbReference type="PANTHER" id="PTHR30097">
    <property type="entry name" value="CATION EFFLUX SYSTEM PROTEIN CUSB"/>
    <property type="match status" value="1"/>
</dbReference>
<keyword evidence="2" id="KW-0472">Membrane</keyword>
<accession>A0A7K0BW67</accession>
<dbReference type="EMBL" id="WEGH01000002">
    <property type="protein sequence ID" value="MQY05316.1"/>
    <property type="molecule type" value="Genomic_DNA"/>
</dbReference>
<keyword evidence="1" id="KW-0813">Transport</keyword>
<proteinExistence type="predicted"/>
<feature type="domain" description="Peptidoglycan binding-like" evidence="3">
    <location>
        <begin position="152"/>
        <end position="194"/>
    </location>
</feature>
<evidence type="ECO:0000313" key="4">
    <source>
        <dbReference type="EMBL" id="MQY05316.1"/>
    </source>
</evidence>
<evidence type="ECO:0000259" key="3">
    <source>
        <dbReference type="Pfam" id="PF01471"/>
    </source>
</evidence>
<dbReference type="SUPFAM" id="SSF47090">
    <property type="entry name" value="PGBD-like"/>
    <property type="match status" value="1"/>
</dbReference>
<evidence type="ECO:0000313" key="5">
    <source>
        <dbReference type="Proteomes" id="UP000487268"/>
    </source>
</evidence>
<evidence type="ECO:0000256" key="1">
    <source>
        <dbReference type="ARBA" id="ARBA00022448"/>
    </source>
</evidence>